<keyword evidence="3 4" id="KW-0408">Iron</keyword>
<evidence type="ECO:0000313" key="7">
    <source>
        <dbReference type="Proteomes" id="UP000516028"/>
    </source>
</evidence>
<dbReference type="InterPro" id="IPR036909">
    <property type="entry name" value="Cyt_c-like_dom_sf"/>
</dbReference>
<dbReference type="InterPro" id="IPR009056">
    <property type="entry name" value="Cyt_c-like_dom"/>
</dbReference>
<accession>A0A7H0GKY4</accession>
<keyword evidence="7" id="KW-1185">Reference proteome</keyword>
<dbReference type="Pfam" id="PF00034">
    <property type="entry name" value="Cytochrom_C"/>
    <property type="match status" value="1"/>
</dbReference>
<keyword evidence="2 4" id="KW-0479">Metal-binding</keyword>
<dbReference type="SUPFAM" id="SSF46626">
    <property type="entry name" value="Cytochrome c"/>
    <property type="match status" value="1"/>
</dbReference>
<evidence type="ECO:0000256" key="3">
    <source>
        <dbReference type="ARBA" id="ARBA00023004"/>
    </source>
</evidence>
<dbReference type="EMBL" id="CP060783">
    <property type="protein sequence ID" value="QNP48950.1"/>
    <property type="molecule type" value="Genomic_DNA"/>
</dbReference>
<dbReference type="Gene3D" id="1.10.760.10">
    <property type="entry name" value="Cytochrome c-like domain"/>
    <property type="match status" value="1"/>
</dbReference>
<dbReference type="GO" id="GO:0046872">
    <property type="term" value="F:metal ion binding"/>
    <property type="evidence" value="ECO:0007669"/>
    <property type="project" value="UniProtKB-KW"/>
</dbReference>
<keyword evidence="1 4" id="KW-0349">Heme</keyword>
<dbReference type="AlphaFoldDB" id="A0A7H0GKY4"/>
<evidence type="ECO:0000256" key="4">
    <source>
        <dbReference type="PROSITE-ProRule" id="PRU00433"/>
    </source>
</evidence>
<protein>
    <submittedName>
        <fullName evidence="6">Cytochrome c</fullName>
    </submittedName>
</protein>
<evidence type="ECO:0000256" key="1">
    <source>
        <dbReference type="ARBA" id="ARBA00022617"/>
    </source>
</evidence>
<organism evidence="6 7">
    <name type="scientific">Diaphorobacter aerolatus</name>
    <dbReference type="NCBI Taxonomy" id="1288495"/>
    <lineage>
        <taxon>Bacteria</taxon>
        <taxon>Pseudomonadati</taxon>
        <taxon>Pseudomonadota</taxon>
        <taxon>Betaproteobacteria</taxon>
        <taxon>Burkholderiales</taxon>
        <taxon>Comamonadaceae</taxon>
        <taxon>Diaphorobacter</taxon>
    </lineage>
</organism>
<dbReference type="Proteomes" id="UP000516028">
    <property type="component" value="Chromosome"/>
</dbReference>
<dbReference type="GO" id="GO:0020037">
    <property type="term" value="F:heme binding"/>
    <property type="evidence" value="ECO:0007669"/>
    <property type="project" value="InterPro"/>
</dbReference>
<feature type="domain" description="Cytochrome c" evidence="5">
    <location>
        <begin position="47"/>
        <end position="138"/>
    </location>
</feature>
<proteinExistence type="predicted"/>
<evidence type="ECO:0000313" key="6">
    <source>
        <dbReference type="EMBL" id="QNP48950.1"/>
    </source>
</evidence>
<dbReference type="KEGG" id="daer:H9K75_01770"/>
<reference evidence="6 7" key="1">
    <citation type="submission" date="2020-08" db="EMBL/GenBank/DDBJ databases">
        <title>Genome sequence of Diaphorobacter aerolatus KACC 16536T.</title>
        <authorList>
            <person name="Hyun D.-W."/>
            <person name="Bae J.-W."/>
        </authorList>
    </citation>
    <scope>NUCLEOTIDE SEQUENCE [LARGE SCALE GENOMIC DNA]</scope>
    <source>
        <strain evidence="6 7">KACC 16536</strain>
    </source>
</reference>
<dbReference type="GO" id="GO:0009055">
    <property type="term" value="F:electron transfer activity"/>
    <property type="evidence" value="ECO:0007669"/>
    <property type="project" value="InterPro"/>
</dbReference>
<sequence length="138" mass="14380">MRDNLPAPCTRPCRSSPRTASGIAAVLLAVLCGGCDSGPSSSTTEQQAALRGKALMSQYQCGSCHAIPGVADARGVSAVSLEGFARRSYIGGRLPNRPSTLEAWIIDPHAQIAAANMPALAVSPEQARDMAAYLRTLK</sequence>
<evidence type="ECO:0000259" key="5">
    <source>
        <dbReference type="PROSITE" id="PS51007"/>
    </source>
</evidence>
<evidence type="ECO:0000256" key="2">
    <source>
        <dbReference type="ARBA" id="ARBA00022723"/>
    </source>
</evidence>
<name>A0A7H0GKY4_9BURK</name>
<gene>
    <name evidence="6" type="ORF">H9K75_01770</name>
</gene>
<dbReference type="PROSITE" id="PS51007">
    <property type="entry name" value="CYTC"/>
    <property type="match status" value="1"/>
</dbReference>